<evidence type="ECO:0000259" key="2">
    <source>
        <dbReference type="Pfam" id="PF07603"/>
    </source>
</evidence>
<reference evidence="3 4" key="1">
    <citation type="submission" date="2023-05" db="EMBL/GenBank/DDBJ databases">
        <authorList>
            <person name="Yin Y."/>
            <person name="Lu Z."/>
        </authorList>
    </citation>
    <scope>NUCLEOTIDE SEQUENCE [LARGE SCALE GENOMIC DNA]</scope>
    <source>
        <strain evidence="3 4">ZM22</strain>
    </source>
</reference>
<feature type="domain" description="Lcl C-terminal" evidence="2">
    <location>
        <begin position="49"/>
        <end position="195"/>
    </location>
</feature>
<dbReference type="InterPro" id="IPR011460">
    <property type="entry name" value="Lcl_C"/>
</dbReference>
<feature type="chain" id="PRO_5047273960" evidence="1">
    <location>
        <begin position="28"/>
        <end position="209"/>
    </location>
</feature>
<protein>
    <submittedName>
        <fullName evidence="3">DUF1566 domain-containing protein</fullName>
    </submittedName>
</protein>
<name>A0ABY8SQX0_9BURK</name>
<feature type="signal peptide" evidence="1">
    <location>
        <begin position="1"/>
        <end position="27"/>
    </location>
</feature>
<sequence length="209" mass="23091">MHLPFFAAIPKLAVRSLLCFLVIPAFAQDAAPTSAVPATVPFHPSPDGQMVIDTRAKLAWPRCAEGMDWNGKSCTGSALLLNYKQAQAHAAERSKSENLRWRLPRVNEFKRLLDRGSKPQGLNPEFFPNAPRDWHWTGTAAVNTQRLNSYNYSQVDKSQSITGLSAQQAWAVNTETLQTTPDMGKGNALLLRLVRPATEAELKELGRAP</sequence>
<keyword evidence="1" id="KW-0732">Signal</keyword>
<dbReference type="RefSeq" id="WP_283484838.1">
    <property type="nucleotide sequence ID" value="NZ_CP125947.1"/>
</dbReference>
<accession>A0ABY8SQX0</accession>
<gene>
    <name evidence="3" type="ORF">QMY55_14165</name>
</gene>
<organism evidence="3 4">
    <name type="scientific">Comamonas resistens</name>
    <dbReference type="NCBI Taxonomy" id="3046670"/>
    <lineage>
        <taxon>Bacteria</taxon>
        <taxon>Pseudomonadati</taxon>
        <taxon>Pseudomonadota</taxon>
        <taxon>Betaproteobacteria</taxon>
        <taxon>Burkholderiales</taxon>
        <taxon>Comamonadaceae</taxon>
        <taxon>Comamonas</taxon>
    </lineage>
</organism>
<keyword evidence="4" id="KW-1185">Reference proteome</keyword>
<dbReference type="EMBL" id="CP125947">
    <property type="protein sequence ID" value="WHS63681.1"/>
    <property type="molecule type" value="Genomic_DNA"/>
</dbReference>
<dbReference type="Pfam" id="PF07603">
    <property type="entry name" value="Lcl_C"/>
    <property type="match status" value="1"/>
</dbReference>
<proteinExistence type="predicted"/>
<evidence type="ECO:0000256" key="1">
    <source>
        <dbReference type="SAM" id="SignalP"/>
    </source>
</evidence>
<evidence type="ECO:0000313" key="3">
    <source>
        <dbReference type="EMBL" id="WHS63681.1"/>
    </source>
</evidence>
<dbReference type="Proteomes" id="UP001240697">
    <property type="component" value="Chromosome"/>
</dbReference>
<evidence type="ECO:0000313" key="4">
    <source>
        <dbReference type="Proteomes" id="UP001240697"/>
    </source>
</evidence>